<keyword evidence="1" id="KW-0472">Membrane</keyword>
<dbReference type="Proteomes" id="UP001432168">
    <property type="component" value="Chromosome"/>
</dbReference>
<name>A0A117PSS2_9ACTN</name>
<organism evidence="2 4">
    <name type="scientific">Streptomyces pseudovenezuelae</name>
    <dbReference type="NCBI Taxonomy" id="67350"/>
    <lineage>
        <taxon>Bacteria</taxon>
        <taxon>Bacillati</taxon>
        <taxon>Actinomycetota</taxon>
        <taxon>Actinomycetes</taxon>
        <taxon>Kitasatosporales</taxon>
        <taxon>Streptomycetaceae</taxon>
        <taxon>Streptomyces</taxon>
        <taxon>Streptomyces aurantiacus group</taxon>
    </lineage>
</organism>
<keyword evidence="2" id="KW-0808">Transferase</keyword>
<evidence type="ECO:0000313" key="2">
    <source>
        <dbReference type="EMBL" id="KUM90063.1"/>
    </source>
</evidence>
<evidence type="ECO:0000313" key="3">
    <source>
        <dbReference type="EMBL" id="WUT43031.1"/>
    </source>
</evidence>
<feature type="transmembrane region" description="Helical" evidence="1">
    <location>
        <begin position="6"/>
        <end position="23"/>
    </location>
</feature>
<gene>
    <name evidence="2" type="ORF">AQI94_05620</name>
    <name evidence="3" type="ORF">OG929_12345</name>
</gene>
<evidence type="ECO:0000256" key="1">
    <source>
        <dbReference type="SAM" id="Phobius"/>
    </source>
</evidence>
<dbReference type="GO" id="GO:0016740">
    <property type="term" value="F:transferase activity"/>
    <property type="evidence" value="ECO:0007669"/>
    <property type="project" value="UniProtKB-KW"/>
</dbReference>
<dbReference type="GeneID" id="95701489"/>
<keyword evidence="1" id="KW-1133">Transmembrane helix</keyword>
<dbReference type="Proteomes" id="UP000053039">
    <property type="component" value="Unassembled WGS sequence"/>
</dbReference>
<keyword evidence="1" id="KW-0812">Transmembrane</keyword>
<reference evidence="2 4" key="1">
    <citation type="submission" date="2015-10" db="EMBL/GenBank/DDBJ databases">
        <title>Draft genome sequence of Streptomyces pseudovenezuelae DSM 40212, type strain for the species Streptomyces pseudovenezuelae.</title>
        <authorList>
            <person name="Ruckert C."/>
            <person name="Winkler A."/>
            <person name="Kalinowski J."/>
            <person name="Kampfer P."/>
            <person name="Glaeser S."/>
        </authorList>
    </citation>
    <scope>NUCLEOTIDE SEQUENCE [LARGE SCALE GENOMIC DNA]</scope>
    <source>
        <strain evidence="2 4">DSM 40212</strain>
    </source>
</reference>
<evidence type="ECO:0000313" key="4">
    <source>
        <dbReference type="Proteomes" id="UP000053039"/>
    </source>
</evidence>
<dbReference type="EMBL" id="CP109011">
    <property type="protein sequence ID" value="WUT43031.1"/>
    <property type="molecule type" value="Genomic_DNA"/>
</dbReference>
<dbReference type="EMBL" id="LMWM01000005">
    <property type="protein sequence ID" value="KUM90063.1"/>
    <property type="molecule type" value="Genomic_DNA"/>
</dbReference>
<feature type="transmembrane region" description="Helical" evidence="1">
    <location>
        <begin position="30"/>
        <end position="48"/>
    </location>
</feature>
<dbReference type="RefSeq" id="WP_007381382.1">
    <property type="nucleotide sequence ID" value="NZ_CP107755.1"/>
</dbReference>
<reference evidence="3" key="2">
    <citation type="submission" date="2022-10" db="EMBL/GenBank/DDBJ databases">
        <title>The complete genomes of actinobacterial strains from the NBC collection.</title>
        <authorList>
            <person name="Joergensen T.S."/>
            <person name="Alvarez Arevalo M."/>
            <person name="Sterndorff E.B."/>
            <person name="Faurdal D."/>
            <person name="Vuksanovic O."/>
            <person name="Mourched A.-S."/>
            <person name="Charusanti P."/>
            <person name="Shaw S."/>
            <person name="Blin K."/>
            <person name="Weber T."/>
        </authorList>
    </citation>
    <scope>NUCLEOTIDE SEQUENCE</scope>
    <source>
        <strain evidence="3">NBC_00686</strain>
    </source>
</reference>
<protein>
    <submittedName>
        <fullName evidence="2">Amidotransferase</fullName>
    </submittedName>
</protein>
<keyword evidence="5" id="KW-1185">Reference proteome</keyword>
<sequence>MTGLSTLLIVVGLFLAGGIYSFVKQQMPKGLIVLLSIAAGMCLVAGVMRLEVWN</sequence>
<dbReference type="AlphaFoldDB" id="A0A117PSS2"/>
<accession>A0A117PSS2</accession>
<evidence type="ECO:0000313" key="5">
    <source>
        <dbReference type="Proteomes" id="UP001432168"/>
    </source>
</evidence>
<proteinExistence type="predicted"/>